<dbReference type="Proteomes" id="UP000241222">
    <property type="component" value="Unassembled WGS sequence"/>
</dbReference>
<comment type="caution">
    <text evidence="2">The sequence shown here is derived from an EMBL/GenBank/DDBJ whole genome shotgun (WGS) entry which is preliminary data.</text>
</comment>
<accession>A0A2T3J1F5</accession>
<proteinExistence type="predicted"/>
<gene>
    <name evidence="2" type="ORF">C9I99_07485</name>
</gene>
<name>A0A2T3J1F5_9GAMM</name>
<dbReference type="PANTHER" id="PTHR19308:SF14">
    <property type="entry name" value="START DOMAIN-CONTAINING PROTEIN"/>
    <property type="match status" value="1"/>
</dbReference>
<dbReference type="PIRSF" id="PIRSF039033">
    <property type="entry name" value="START_dom"/>
    <property type="match status" value="1"/>
</dbReference>
<dbReference type="InterPro" id="IPR028347">
    <property type="entry name" value="START_dom_prot"/>
</dbReference>
<sequence length="213" mass="24335">MAALRVSILIATVLMSGIVGAEVDSYWQFDSDNNGITIYTHEHTDGLIEIRAQMYTPTSYSAFLSLLEDSENVPNWIDKASHSRVINQISATENIVYTQFTAPWPARDRNMITYSKYWLNELGFTINIKDASDYTLVEQSDDIRIRSVDASWTLRKLTHGTTLIEYKAFADPGGLLPDWLMNKLSKQSARTTFGNLRDQLPKYQQYSHPQIEE</sequence>
<dbReference type="SUPFAM" id="SSF55961">
    <property type="entry name" value="Bet v1-like"/>
    <property type="match status" value="1"/>
</dbReference>
<evidence type="ECO:0000259" key="1">
    <source>
        <dbReference type="PROSITE" id="PS50848"/>
    </source>
</evidence>
<dbReference type="GO" id="GO:0005737">
    <property type="term" value="C:cytoplasm"/>
    <property type="evidence" value="ECO:0007669"/>
    <property type="project" value="UniProtKB-ARBA"/>
</dbReference>
<dbReference type="InterPro" id="IPR051213">
    <property type="entry name" value="START_lipid_transfer"/>
</dbReference>
<dbReference type="InterPro" id="IPR023393">
    <property type="entry name" value="START-like_dom_sf"/>
</dbReference>
<dbReference type="CDD" id="cd08876">
    <property type="entry name" value="START_1"/>
    <property type="match status" value="1"/>
</dbReference>
<dbReference type="AlphaFoldDB" id="A0A2T3J1F5"/>
<dbReference type="GO" id="GO:0008289">
    <property type="term" value="F:lipid binding"/>
    <property type="evidence" value="ECO:0007669"/>
    <property type="project" value="InterPro"/>
</dbReference>
<keyword evidence="3" id="KW-1185">Reference proteome</keyword>
<feature type="domain" description="START" evidence="1">
    <location>
        <begin position="27"/>
        <end position="205"/>
    </location>
</feature>
<evidence type="ECO:0000313" key="3">
    <source>
        <dbReference type="Proteomes" id="UP000241222"/>
    </source>
</evidence>
<protein>
    <recommendedName>
        <fullName evidence="1">START domain-containing protein</fullName>
    </recommendedName>
</protein>
<dbReference type="Gene3D" id="3.30.530.20">
    <property type="match status" value="1"/>
</dbReference>
<reference evidence="2 3" key="1">
    <citation type="submission" date="2018-03" db="EMBL/GenBank/DDBJ databases">
        <title>Whole genome sequencing of Histamine producing bacteria.</title>
        <authorList>
            <person name="Butler K."/>
        </authorList>
    </citation>
    <scope>NUCLEOTIDE SEQUENCE [LARGE SCALE GENOMIC DNA]</scope>
    <source>
        <strain evidence="2 3">JCM 13586</strain>
    </source>
</reference>
<dbReference type="PROSITE" id="PS50848">
    <property type="entry name" value="START"/>
    <property type="match status" value="1"/>
</dbReference>
<organism evidence="2 3">
    <name type="scientific">Photobacterium lutimaris</name>
    <dbReference type="NCBI Taxonomy" id="388278"/>
    <lineage>
        <taxon>Bacteria</taxon>
        <taxon>Pseudomonadati</taxon>
        <taxon>Pseudomonadota</taxon>
        <taxon>Gammaproteobacteria</taxon>
        <taxon>Vibrionales</taxon>
        <taxon>Vibrionaceae</taxon>
        <taxon>Photobacterium</taxon>
    </lineage>
</organism>
<evidence type="ECO:0000313" key="2">
    <source>
        <dbReference type="EMBL" id="PSU34908.1"/>
    </source>
</evidence>
<dbReference type="PANTHER" id="PTHR19308">
    <property type="entry name" value="PHOSPHATIDYLCHOLINE TRANSFER PROTEIN"/>
    <property type="match status" value="1"/>
</dbReference>
<dbReference type="OrthoDB" id="5734556at2"/>
<dbReference type="EMBL" id="PYMH01000002">
    <property type="protein sequence ID" value="PSU34908.1"/>
    <property type="molecule type" value="Genomic_DNA"/>
</dbReference>
<dbReference type="InterPro" id="IPR002913">
    <property type="entry name" value="START_lipid-bd_dom"/>
</dbReference>